<dbReference type="GO" id="GO:0031222">
    <property type="term" value="P:arabinan catabolic process"/>
    <property type="evidence" value="ECO:0007669"/>
    <property type="project" value="TreeGrafter"/>
</dbReference>
<dbReference type="PANTHER" id="PTHR42721">
    <property type="entry name" value="SUGAR HYDROLASE-RELATED"/>
    <property type="match status" value="1"/>
</dbReference>
<comment type="catalytic activity">
    <reaction evidence="12">
        <text>Hydrolysis of (1-&gt;4)-beta-D-xylans, to remove successive D-xylose residues from the non-reducing termini.</text>
        <dbReference type="EC" id="3.2.1.37"/>
    </reaction>
</comment>
<dbReference type="OrthoDB" id="47059at2759"/>
<gene>
    <name evidence="21" type="ORF">Tdes44962_MAKER07846</name>
</gene>
<evidence type="ECO:0000256" key="17">
    <source>
        <dbReference type="ARBA" id="ARBA00041684"/>
    </source>
</evidence>
<evidence type="ECO:0000256" key="16">
    <source>
        <dbReference type="ARBA" id="ARBA00041545"/>
    </source>
</evidence>
<organism evidence="21 22">
    <name type="scientific">Teratosphaeria destructans</name>
    <dbReference type="NCBI Taxonomy" id="418781"/>
    <lineage>
        <taxon>Eukaryota</taxon>
        <taxon>Fungi</taxon>
        <taxon>Dikarya</taxon>
        <taxon>Ascomycota</taxon>
        <taxon>Pezizomycotina</taxon>
        <taxon>Dothideomycetes</taxon>
        <taxon>Dothideomycetidae</taxon>
        <taxon>Mycosphaerellales</taxon>
        <taxon>Teratosphaeriaceae</taxon>
        <taxon>Teratosphaeria</taxon>
    </lineage>
</organism>
<evidence type="ECO:0000256" key="19">
    <source>
        <dbReference type="SAM" id="SignalP"/>
    </source>
</evidence>
<proteinExistence type="inferred from homology"/>
<evidence type="ECO:0000259" key="20">
    <source>
        <dbReference type="SMART" id="SM01217"/>
    </source>
</evidence>
<evidence type="ECO:0000256" key="11">
    <source>
        <dbReference type="ARBA" id="ARBA00023326"/>
    </source>
</evidence>
<comment type="pathway">
    <text evidence="2">Glycan degradation; xylan degradation.</text>
</comment>
<dbReference type="Pfam" id="PF01915">
    <property type="entry name" value="Glyco_hydro_3_C"/>
    <property type="match status" value="1"/>
</dbReference>
<dbReference type="GO" id="GO:0009044">
    <property type="term" value="F:xylan 1,4-beta-xylosidase activity"/>
    <property type="evidence" value="ECO:0007669"/>
    <property type="project" value="UniProtKB-EC"/>
</dbReference>
<dbReference type="InterPro" id="IPR017853">
    <property type="entry name" value="GH"/>
</dbReference>
<dbReference type="Pfam" id="PF14310">
    <property type="entry name" value="Fn3-like"/>
    <property type="match status" value="1"/>
</dbReference>
<comment type="caution">
    <text evidence="21">The sequence shown here is derived from an EMBL/GenBank/DDBJ whole genome shotgun (WGS) entry which is preliminary data.</text>
</comment>
<accession>A0A9W7SYB0</accession>
<dbReference type="InterPro" id="IPR001764">
    <property type="entry name" value="Glyco_hydro_3_N"/>
</dbReference>
<dbReference type="AlphaFoldDB" id="A0A9W7SYB0"/>
<evidence type="ECO:0000313" key="22">
    <source>
        <dbReference type="Proteomes" id="UP001138500"/>
    </source>
</evidence>
<reference evidence="21 22" key="1">
    <citation type="journal article" date="2018" name="IMA Fungus">
        <title>IMA Genome-F 10: Nine draft genome sequences of Claviceps purpurea s.lat., including C. arundinis, C. humidiphila, and C. cf. spartinae, pseudomolecules for the pitch canker pathogen Fusarium circinatum, draft genome of Davidsoniella eucalypti, Grosmannia galeiformis, Quambalaria eucalypti, and Teratosphaeria destructans.</title>
        <authorList>
            <person name="Wingfield B.D."/>
            <person name="Liu M."/>
            <person name="Nguyen H.D."/>
            <person name="Lane F.A."/>
            <person name="Morgan S.W."/>
            <person name="De Vos L."/>
            <person name="Wilken P.M."/>
            <person name="Duong T.A."/>
            <person name="Aylward J."/>
            <person name="Coetzee M.P."/>
            <person name="Dadej K."/>
            <person name="De Beer Z.W."/>
            <person name="Findlay W."/>
            <person name="Havenga M."/>
            <person name="Kolarik M."/>
            <person name="Menzies J.G."/>
            <person name="Naidoo K."/>
            <person name="Pochopski O."/>
            <person name="Shoukouhi P."/>
            <person name="Santana Q.C."/>
            <person name="Seifert K.A."/>
            <person name="Soal N."/>
            <person name="Steenkamp E.T."/>
            <person name="Tatham C.T."/>
            <person name="van der Nest M.A."/>
            <person name="Wingfield M.J."/>
        </authorList>
    </citation>
    <scope>NUCLEOTIDE SEQUENCE [LARGE SCALE GENOMIC DNA]</scope>
    <source>
        <strain evidence="21">CMW44962</strain>
    </source>
</reference>
<keyword evidence="22" id="KW-1185">Reference proteome</keyword>
<dbReference type="Gene3D" id="2.60.40.10">
    <property type="entry name" value="Immunoglobulins"/>
    <property type="match status" value="1"/>
</dbReference>
<evidence type="ECO:0000256" key="15">
    <source>
        <dbReference type="ARBA" id="ARBA00041508"/>
    </source>
</evidence>
<keyword evidence="10" id="KW-0326">Glycosidase</keyword>
<feature type="chain" id="PRO_5040813318" description="xylan 1,4-beta-xylosidase" evidence="19">
    <location>
        <begin position="18"/>
        <end position="794"/>
    </location>
</feature>
<evidence type="ECO:0000256" key="6">
    <source>
        <dbReference type="ARBA" id="ARBA00022729"/>
    </source>
</evidence>
<comment type="subcellular location">
    <subcellularLocation>
        <location evidence="1">Secreted</location>
    </subcellularLocation>
</comment>
<comment type="similarity">
    <text evidence="3">Belongs to the glycosyl hydrolase 3 family.</text>
</comment>
<dbReference type="Gene3D" id="3.40.50.1700">
    <property type="entry name" value="Glycoside hydrolase family 3 C-terminal domain"/>
    <property type="match status" value="1"/>
</dbReference>
<dbReference type="Pfam" id="PF00933">
    <property type="entry name" value="Glyco_hydro_3"/>
    <property type="match status" value="1"/>
</dbReference>
<dbReference type="InterPro" id="IPR002772">
    <property type="entry name" value="Glyco_hydro_3_C"/>
</dbReference>
<evidence type="ECO:0000256" key="10">
    <source>
        <dbReference type="ARBA" id="ARBA00023295"/>
    </source>
</evidence>
<evidence type="ECO:0000256" key="8">
    <source>
        <dbReference type="ARBA" id="ARBA00023180"/>
    </source>
</evidence>
<evidence type="ECO:0000256" key="3">
    <source>
        <dbReference type="ARBA" id="ARBA00005336"/>
    </source>
</evidence>
<dbReference type="SUPFAM" id="SSF52279">
    <property type="entry name" value="Beta-D-glucan exohydrolase, C-terminal domain"/>
    <property type="match status" value="1"/>
</dbReference>
<keyword evidence="7 21" id="KW-0378">Hydrolase</keyword>
<evidence type="ECO:0000256" key="14">
    <source>
        <dbReference type="ARBA" id="ARBA00026107"/>
    </source>
</evidence>
<dbReference type="InterPro" id="IPR036881">
    <property type="entry name" value="Glyco_hydro_3_C_sf"/>
</dbReference>
<evidence type="ECO:0000256" key="2">
    <source>
        <dbReference type="ARBA" id="ARBA00004851"/>
    </source>
</evidence>
<reference evidence="21 22" key="2">
    <citation type="journal article" date="2021" name="Curr. Genet.">
        <title>Genetic response to nitrogen starvation in the aggressive Eucalyptus foliar pathogen Teratosphaeria destructans.</title>
        <authorList>
            <person name="Havenga M."/>
            <person name="Wingfield B.D."/>
            <person name="Wingfield M.J."/>
            <person name="Dreyer L.L."/>
            <person name="Roets F."/>
            <person name="Aylward J."/>
        </authorList>
    </citation>
    <scope>NUCLEOTIDE SEQUENCE [LARGE SCALE GENOMIC DNA]</scope>
    <source>
        <strain evidence="21">CMW44962</strain>
    </source>
</reference>
<sequence length="794" mass="84790">MSAAIATLVALAPTVWAQAQTTMIDFNIEPQPSLDDRTLATIVTGFPSCIDSPLSDTPVCNTALAAWDRASALVSLFSLEELVNNTGNTNPGVSRLGFPPYQVWNEALHGLARAAFTDNGTFSWVTSFPQPILSMASMNKSLINQIGSIISTQGRAYSNNGRYGLDTYAPNINGFRSPVWGRGQETPGEDAFYLTSVYAYEYITGMQGGVGPAHPKLVTVAKHFAGYDIDNWNNHSRLGNDVNITQQDLAGYYTPQFRAAIMFAKSGGLMCSYNAVNGVPSCANSFFLQTLLRDTWGFGKGFVSSDCGAIYNVYNPHLYAANQTGAAADTLRAGTDIDCGTTYPQYLGPAFAEGLVSRDDIEIALTRLYNGLVEQECFDGNGSVYRNLSWDDVVKTDAWNISYEAAVEGITLLKNDGTLPLSDSNIKSVALIGPCANATLQLQGNYYGNAPYLISPLAAFEDSGLQVNFANGTDTVTSTSTSGFAAALAAANQSDVIIFLGGLDNTVEAEGMDRESIAWPGNQLDLIDQLSALGKPVIVGQFGGGQVDDSPLVANDKVSSIFWGGYPGQSGGQALFDIIFGKRTPAGRLVTTHNPADYVDEFYQLDMTLAPTDSSPGQTYMWYTGTPAYAFGHGLFYTTFTESLVASSESSTYNITDVLAQPHAGYEFAEQAPLLNFTFTVENTGDLTSDYSAMLFVSTTSGPTPRPIKWLVGIDRVADIAPGGCSTLVILVSIGALARADNDGNLVVCPGSYTLALNNEASVTYKFTLTGTPATIAKWPLAEQQIPAATTKRV</sequence>
<dbReference type="InterPro" id="IPR026891">
    <property type="entry name" value="Fn3-like"/>
</dbReference>
<feature type="signal peptide" evidence="19">
    <location>
        <begin position="1"/>
        <end position="17"/>
    </location>
</feature>
<evidence type="ECO:0000256" key="9">
    <source>
        <dbReference type="ARBA" id="ARBA00023277"/>
    </source>
</evidence>
<evidence type="ECO:0000313" key="21">
    <source>
        <dbReference type="EMBL" id="KAH9841234.1"/>
    </source>
</evidence>
<evidence type="ECO:0000256" key="7">
    <source>
        <dbReference type="ARBA" id="ARBA00022801"/>
    </source>
</evidence>
<dbReference type="InterPro" id="IPR044993">
    <property type="entry name" value="BXL"/>
</dbReference>
<evidence type="ECO:0000256" key="12">
    <source>
        <dbReference type="ARBA" id="ARBA00024574"/>
    </source>
</evidence>
<comment type="function">
    <text evidence="13">Xylan 1,4-beta-xylosidase involved in the hydrolysis of xylan, a major structural heterogeneous polysaccharide found in plant biomass representing the second most abundant polysaccharide in the biosphere, after cellulose.</text>
</comment>
<evidence type="ECO:0000256" key="13">
    <source>
        <dbReference type="ARBA" id="ARBA00025331"/>
    </source>
</evidence>
<dbReference type="InterPro" id="IPR036962">
    <property type="entry name" value="Glyco_hydro_3_N_sf"/>
</dbReference>
<dbReference type="GO" id="GO:0045493">
    <property type="term" value="P:xylan catabolic process"/>
    <property type="evidence" value="ECO:0007669"/>
    <property type="project" value="UniProtKB-KW"/>
</dbReference>
<dbReference type="Gene3D" id="3.20.20.300">
    <property type="entry name" value="Glycoside hydrolase, family 3, N-terminal domain"/>
    <property type="match status" value="1"/>
</dbReference>
<feature type="domain" description="Fibronectin type III-like" evidence="20">
    <location>
        <begin position="691"/>
        <end position="761"/>
    </location>
</feature>
<evidence type="ECO:0000256" key="4">
    <source>
        <dbReference type="ARBA" id="ARBA00022525"/>
    </source>
</evidence>
<keyword evidence="5" id="KW-0858">Xylan degradation</keyword>
<dbReference type="InterPro" id="IPR013783">
    <property type="entry name" value="Ig-like_fold"/>
</dbReference>
<dbReference type="EC" id="3.2.1.37" evidence="14"/>
<keyword evidence="9" id="KW-0119">Carbohydrate metabolism</keyword>
<dbReference type="SMART" id="SM01217">
    <property type="entry name" value="Fn3_like"/>
    <property type="match status" value="1"/>
</dbReference>
<protein>
    <recommendedName>
        <fullName evidence="14">xylan 1,4-beta-xylosidase</fullName>
        <ecNumber evidence="14">3.2.1.37</ecNumber>
    </recommendedName>
    <alternativeName>
        <fullName evidence="17">1,4-beta-D-xylan xylohydrolase xlnD</fullName>
    </alternativeName>
    <alternativeName>
        <fullName evidence="18">Beta-xylosidase A</fullName>
    </alternativeName>
    <alternativeName>
        <fullName evidence="16">Beta-xylosidase xlnD</fullName>
    </alternativeName>
    <alternativeName>
        <fullName evidence="15">Xylobiase xlnD</fullName>
    </alternativeName>
</protein>
<evidence type="ECO:0000256" key="1">
    <source>
        <dbReference type="ARBA" id="ARBA00004613"/>
    </source>
</evidence>
<dbReference type="GO" id="GO:0005576">
    <property type="term" value="C:extracellular region"/>
    <property type="evidence" value="ECO:0007669"/>
    <property type="project" value="UniProtKB-SubCell"/>
</dbReference>
<dbReference type="EMBL" id="RIBY02000524">
    <property type="protein sequence ID" value="KAH9841234.1"/>
    <property type="molecule type" value="Genomic_DNA"/>
</dbReference>
<keyword evidence="11" id="KW-0624">Polysaccharide degradation</keyword>
<keyword evidence="6 19" id="KW-0732">Signal</keyword>
<keyword evidence="4" id="KW-0964">Secreted</keyword>
<dbReference type="Proteomes" id="UP001138500">
    <property type="component" value="Unassembled WGS sequence"/>
</dbReference>
<dbReference type="FunFam" id="3.40.50.1700:FF:000007">
    <property type="entry name" value="Exo-1,4-beta-xylosidase xlnD"/>
    <property type="match status" value="1"/>
</dbReference>
<dbReference type="PANTHER" id="PTHR42721:SF13">
    <property type="entry name" value="EXO-1,4-BETA-XYLOSIDASE XLND"/>
    <property type="match status" value="1"/>
</dbReference>
<keyword evidence="8" id="KW-0325">Glycoprotein</keyword>
<dbReference type="GO" id="GO:0046556">
    <property type="term" value="F:alpha-L-arabinofuranosidase activity"/>
    <property type="evidence" value="ECO:0007669"/>
    <property type="project" value="TreeGrafter"/>
</dbReference>
<evidence type="ECO:0000256" key="5">
    <source>
        <dbReference type="ARBA" id="ARBA00022651"/>
    </source>
</evidence>
<evidence type="ECO:0000256" key="18">
    <source>
        <dbReference type="ARBA" id="ARBA00042744"/>
    </source>
</evidence>
<dbReference type="SUPFAM" id="SSF51445">
    <property type="entry name" value="(Trans)glycosidases"/>
    <property type="match status" value="1"/>
</dbReference>
<name>A0A9W7SYB0_9PEZI</name>